<proteinExistence type="inferred from homology"/>
<feature type="compositionally biased region" description="Low complexity" evidence="4">
    <location>
        <begin position="37"/>
        <end position="48"/>
    </location>
</feature>
<dbReference type="Gene3D" id="3.40.50.2300">
    <property type="match status" value="2"/>
</dbReference>
<dbReference type="EMBL" id="CADCTO010000494">
    <property type="protein sequence ID" value="CAA9282702.1"/>
    <property type="molecule type" value="Genomic_DNA"/>
</dbReference>
<dbReference type="PANTHER" id="PTHR46847">
    <property type="entry name" value="D-ALLOSE-BINDING PERIPLASMIC PROTEIN-RELATED"/>
    <property type="match status" value="1"/>
</dbReference>
<dbReference type="CDD" id="cd06308">
    <property type="entry name" value="PBP1_sensor_kinase-like"/>
    <property type="match status" value="1"/>
</dbReference>
<reference evidence="7" key="1">
    <citation type="submission" date="2020-02" db="EMBL/GenBank/DDBJ databases">
        <authorList>
            <person name="Meier V. D."/>
        </authorList>
    </citation>
    <scope>NUCLEOTIDE SEQUENCE</scope>
    <source>
        <strain evidence="7">AVDCRST_MAG63</strain>
    </source>
</reference>
<evidence type="ECO:0000256" key="3">
    <source>
        <dbReference type="ARBA" id="ARBA00022729"/>
    </source>
</evidence>
<dbReference type="InterPro" id="IPR025997">
    <property type="entry name" value="SBP_2_dom"/>
</dbReference>
<dbReference type="SUPFAM" id="SSF53822">
    <property type="entry name" value="Periplasmic binding protein-like I"/>
    <property type="match status" value="1"/>
</dbReference>
<dbReference type="AlphaFoldDB" id="A0A6J4JMX8"/>
<organism evidence="7">
    <name type="scientific">uncultured Armatimonadetes bacterium</name>
    <dbReference type="NCBI Taxonomy" id="157466"/>
    <lineage>
        <taxon>Bacteria</taxon>
        <taxon>Bacillati</taxon>
        <taxon>Armatimonadota</taxon>
        <taxon>environmental samples</taxon>
    </lineage>
</organism>
<sequence length="344" mass="36489">MTHWRRKQQMLVAAAGLAALAAVPACTRQADQGGGDTPAPAAGGQPPASGKTYLIGMSQANKGEPWRQAMNDQIDAAADKHQNLKVVFADAAQNNAKQVADVENFLQQGIDLLIISPNEAAPLTDVVSKAHDKGVPVILLDRKIVGEKYTTFIGADNVEIGRRAGTFVADWCQKEGHNPCNVLEVRGLEGTSGTKERGGGFREGIKKNAAVKIVASQNADWLREKAIPVSRAMLSANPDAHVVYGHNDPMAEAAVISAEGAGGDWGKRLYVGVDALPTPDGGIRSVMKDRLDVTYVYPTGGAEAIDLALRILDKKETPPKKVILETEEVTKANADAVLAKYGGK</sequence>
<accession>A0A6J4JMX8</accession>
<feature type="domain" description="Periplasmic binding protein" evidence="6">
    <location>
        <begin position="55"/>
        <end position="315"/>
    </location>
</feature>
<name>A0A6J4JMX8_9BACT</name>
<evidence type="ECO:0000256" key="5">
    <source>
        <dbReference type="SAM" id="SignalP"/>
    </source>
</evidence>
<dbReference type="InterPro" id="IPR028082">
    <property type="entry name" value="Peripla_BP_I"/>
</dbReference>
<comment type="similarity">
    <text evidence="2">Belongs to the bacterial solute-binding protein 2 family.</text>
</comment>
<gene>
    <name evidence="7" type="ORF">AVDCRST_MAG63-4062</name>
</gene>
<comment type="subcellular location">
    <subcellularLocation>
        <location evidence="1">Cell envelope</location>
    </subcellularLocation>
</comment>
<evidence type="ECO:0000313" key="7">
    <source>
        <dbReference type="EMBL" id="CAA9282702.1"/>
    </source>
</evidence>
<dbReference type="PANTHER" id="PTHR46847:SF1">
    <property type="entry name" value="D-ALLOSE-BINDING PERIPLASMIC PROTEIN-RELATED"/>
    <property type="match status" value="1"/>
</dbReference>
<feature type="signal peptide" evidence="5">
    <location>
        <begin position="1"/>
        <end position="21"/>
    </location>
</feature>
<evidence type="ECO:0000256" key="1">
    <source>
        <dbReference type="ARBA" id="ARBA00004196"/>
    </source>
</evidence>
<feature type="chain" id="PRO_5027045598" evidence="5">
    <location>
        <begin position="22"/>
        <end position="344"/>
    </location>
</feature>
<dbReference type="GO" id="GO:0030313">
    <property type="term" value="C:cell envelope"/>
    <property type="evidence" value="ECO:0007669"/>
    <property type="project" value="UniProtKB-SubCell"/>
</dbReference>
<protein>
    <submittedName>
        <fullName evidence="7">ABC transporter, substrate-binding protein (Cluster 2, ribose/xylose/arabinose/galactose)</fullName>
    </submittedName>
</protein>
<evidence type="ECO:0000256" key="2">
    <source>
        <dbReference type="ARBA" id="ARBA00007639"/>
    </source>
</evidence>
<evidence type="ECO:0000259" key="6">
    <source>
        <dbReference type="Pfam" id="PF13407"/>
    </source>
</evidence>
<dbReference type="GO" id="GO:0030246">
    <property type="term" value="F:carbohydrate binding"/>
    <property type="evidence" value="ECO:0007669"/>
    <property type="project" value="UniProtKB-ARBA"/>
</dbReference>
<feature type="region of interest" description="Disordered" evidence="4">
    <location>
        <begin position="28"/>
        <end position="50"/>
    </location>
</feature>
<keyword evidence="3 5" id="KW-0732">Signal</keyword>
<evidence type="ECO:0000256" key="4">
    <source>
        <dbReference type="SAM" id="MobiDB-lite"/>
    </source>
</evidence>
<dbReference type="Pfam" id="PF13407">
    <property type="entry name" value="Peripla_BP_4"/>
    <property type="match status" value="1"/>
</dbReference>